<dbReference type="PANTHER" id="PTHR45954">
    <property type="entry name" value="LD33695P"/>
    <property type="match status" value="1"/>
</dbReference>
<keyword evidence="6" id="KW-0597">Phosphoprotein</keyword>
<feature type="compositionally biased region" description="Low complexity" evidence="11">
    <location>
        <begin position="375"/>
        <end position="385"/>
    </location>
</feature>
<feature type="compositionally biased region" description="Basic residues" evidence="11">
    <location>
        <begin position="261"/>
        <end position="286"/>
    </location>
</feature>
<evidence type="ECO:0000256" key="7">
    <source>
        <dbReference type="ARBA" id="ARBA00022737"/>
    </source>
</evidence>
<sequence length="899" mass="97617">MSNNGDGKLQSSPRKQYMQLVQDGELLCQQGKHEQGARVLESALLHADNHKLRSILYSQLGNIYFYLKKFDKALEYHQLDLELSRSILDKAGEAKASGNLGNALKALGRLDEAAVQFQLQLGLARETEDKVGRVRFREASLIPFQTLSPGRPNRNRRQAGRIKRRGRTDSSELLAVRWQNLLLGHEAAMSVLDVQPPGVRGAAVVPLPQMQPALCKAAVVGQLDEGVHFRRPAHLHEPGEAAVEVEVPACPSPTSATSRRPSGRRRWPRRPRRAQRSSSGRGRRRRDFPAWPAVADPHGGEVPVGDEGVQLGVHEQLAVGRAQRGVVRRAAQAEQGHSRLSRNSEQAELRRCRCTTPTPDSGCQRARMTHSSGEAAGAGRAQAARDWLRQGRQKGAGRWRGGGRRQDDKGEQKPSVNGAVDGSRRGRQLDQAVRSARCAASFVELIHQLVAEDVAVASWCQDQVAQSHAHSSLGALRYAQAKQQGGPDLLPSSLSPAATSASVSSLRCRFLAQSAEHYSQALALCRQLGDQRGVARACARLGSARHLLGEHRAAADCHSERLAVAIATGDVETEMLARRDLGNASVVLGDLAAAAQQFELCLQLARAAPDQPALEAQACWLLGNARTLLRDYPAAVANHERHLDIADRLGDKLGASQACLSLCNAFSSLGDYARAAHFAKRRQHLCEQLGDRAGAESAKLSLVDLRRLLRRPNDADVDYDDTSGPAPAAAQSSSRRASLGAAGHSGKDSRQRSGRPTAAAGKEAADNYNDDDDDDDVDEVSRRQQAAFWDLVSRCQGRRMDDQRASPPLLPMEAAGAGVSQDESAEAFFDMLAKHQAARIDDQRASLPAQPPTATPTLPDSDAFASMARQSQEQRRQRGRTASLLSRLSLRRRGGARMN</sequence>
<dbReference type="PROSITE" id="PS50877">
    <property type="entry name" value="GOLOCO"/>
    <property type="match status" value="2"/>
</dbReference>
<evidence type="ECO:0000256" key="4">
    <source>
        <dbReference type="ARBA" id="ARBA00022475"/>
    </source>
</evidence>
<dbReference type="Gene3D" id="1.25.40.10">
    <property type="entry name" value="Tetratricopeptide repeat domain"/>
    <property type="match status" value="3"/>
</dbReference>
<name>A0A1I8JKA3_9PLAT</name>
<feature type="compositionally biased region" description="Low complexity" evidence="11">
    <location>
        <begin position="247"/>
        <end position="260"/>
    </location>
</feature>
<keyword evidence="9" id="KW-0472">Membrane</keyword>
<feature type="region of interest" description="Disordered" evidence="11">
    <location>
        <begin position="845"/>
        <end position="884"/>
    </location>
</feature>
<keyword evidence="7" id="KW-0677">Repeat</keyword>
<comment type="subcellular location">
    <subcellularLocation>
        <location evidence="1">Cell membrane</location>
    </subcellularLocation>
    <subcellularLocation>
        <location evidence="2">Cytoplasm</location>
    </subcellularLocation>
</comment>
<feature type="region of interest" description="Disordered" evidence="11">
    <location>
        <begin position="247"/>
        <end position="304"/>
    </location>
</feature>
<dbReference type="Proteomes" id="UP000095280">
    <property type="component" value="Unplaced"/>
</dbReference>
<keyword evidence="8 10" id="KW-0802">TPR repeat</keyword>
<evidence type="ECO:0000256" key="5">
    <source>
        <dbReference type="ARBA" id="ARBA00022490"/>
    </source>
</evidence>
<evidence type="ECO:0000256" key="8">
    <source>
        <dbReference type="ARBA" id="ARBA00022803"/>
    </source>
</evidence>
<evidence type="ECO:0000256" key="9">
    <source>
        <dbReference type="ARBA" id="ARBA00023136"/>
    </source>
</evidence>
<evidence type="ECO:0000256" key="1">
    <source>
        <dbReference type="ARBA" id="ARBA00004236"/>
    </source>
</evidence>
<keyword evidence="5" id="KW-0963">Cytoplasm</keyword>
<keyword evidence="4" id="KW-1003">Cell membrane</keyword>
<dbReference type="SMART" id="SM00390">
    <property type="entry name" value="GoLoco"/>
    <property type="match status" value="2"/>
</dbReference>
<feature type="compositionally biased region" description="Basic residues" evidence="11">
    <location>
        <begin position="391"/>
        <end position="403"/>
    </location>
</feature>
<dbReference type="Pfam" id="PF02188">
    <property type="entry name" value="GoLoco"/>
    <property type="match status" value="2"/>
</dbReference>
<feature type="repeat" description="TPR" evidence="10">
    <location>
        <begin position="54"/>
        <end position="87"/>
    </location>
</feature>
<keyword evidence="12" id="KW-1185">Reference proteome</keyword>
<evidence type="ECO:0000256" key="2">
    <source>
        <dbReference type="ARBA" id="ARBA00004496"/>
    </source>
</evidence>
<dbReference type="PROSITE" id="PS50005">
    <property type="entry name" value="TPR"/>
    <property type="match status" value="1"/>
</dbReference>
<feature type="compositionally biased region" description="Basic residues" evidence="11">
    <location>
        <begin position="153"/>
        <end position="166"/>
    </location>
</feature>
<dbReference type="AlphaFoldDB" id="A0A1I8JKA3"/>
<evidence type="ECO:0000313" key="12">
    <source>
        <dbReference type="Proteomes" id="UP000095280"/>
    </source>
</evidence>
<feature type="region of interest" description="Disordered" evidence="11">
    <location>
        <begin position="147"/>
        <end position="166"/>
    </location>
</feature>
<dbReference type="GO" id="GO:0005092">
    <property type="term" value="F:GDP-dissociation inhibitor activity"/>
    <property type="evidence" value="ECO:0007669"/>
    <property type="project" value="TreeGrafter"/>
</dbReference>
<proteinExistence type="inferred from homology"/>
<organism evidence="12 13">
    <name type="scientific">Macrostomum lignano</name>
    <dbReference type="NCBI Taxonomy" id="282301"/>
    <lineage>
        <taxon>Eukaryota</taxon>
        <taxon>Metazoa</taxon>
        <taxon>Spiralia</taxon>
        <taxon>Lophotrochozoa</taxon>
        <taxon>Platyhelminthes</taxon>
        <taxon>Rhabditophora</taxon>
        <taxon>Macrostomorpha</taxon>
        <taxon>Macrostomida</taxon>
        <taxon>Macrostomidae</taxon>
        <taxon>Macrostomum</taxon>
    </lineage>
</organism>
<dbReference type="PANTHER" id="PTHR45954:SF1">
    <property type="entry name" value="LD33695P"/>
    <property type="match status" value="1"/>
</dbReference>
<dbReference type="InterPro" id="IPR019734">
    <property type="entry name" value="TPR_rpt"/>
</dbReference>
<dbReference type="InterPro" id="IPR052386">
    <property type="entry name" value="GPSM"/>
</dbReference>
<accession>A0A1I8JKA3</accession>
<dbReference type="SUPFAM" id="SSF48452">
    <property type="entry name" value="TPR-like"/>
    <property type="match status" value="3"/>
</dbReference>
<dbReference type="SMART" id="SM00028">
    <property type="entry name" value="TPR"/>
    <property type="match status" value="7"/>
</dbReference>
<feature type="region of interest" description="Disordered" evidence="11">
    <location>
        <begin position="714"/>
        <end position="780"/>
    </location>
</feature>
<dbReference type="InterPro" id="IPR011990">
    <property type="entry name" value="TPR-like_helical_dom_sf"/>
</dbReference>
<dbReference type="GO" id="GO:0005938">
    <property type="term" value="C:cell cortex"/>
    <property type="evidence" value="ECO:0007669"/>
    <property type="project" value="TreeGrafter"/>
</dbReference>
<dbReference type="GO" id="GO:0000132">
    <property type="term" value="P:establishment of mitotic spindle orientation"/>
    <property type="evidence" value="ECO:0007669"/>
    <property type="project" value="TreeGrafter"/>
</dbReference>
<dbReference type="InterPro" id="IPR003109">
    <property type="entry name" value="GoLoco_motif"/>
</dbReference>
<comment type="similarity">
    <text evidence="3">Belongs to the GPSM family.</text>
</comment>
<feature type="region of interest" description="Disordered" evidence="11">
    <location>
        <begin position="799"/>
        <end position="818"/>
    </location>
</feature>
<protein>
    <submittedName>
        <fullName evidence="13">TPR_REGION domain-containing protein</fullName>
    </submittedName>
</protein>
<feature type="region of interest" description="Disordered" evidence="11">
    <location>
        <begin position="329"/>
        <end position="428"/>
    </location>
</feature>
<dbReference type="WBParaSite" id="maker-uti_cns_0048411-snap-gene-0.3-mRNA-1">
    <property type="protein sequence ID" value="maker-uti_cns_0048411-snap-gene-0.3-mRNA-1"/>
    <property type="gene ID" value="maker-uti_cns_0048411-snap-gene-0.3"/>
</dbReference>
<reference evidence="13" key="1">
    <citation type="submission" date="2016-11" db="UniProtKB">
        <authorList>
            <consortium name="WormBaseParasite"/>
        </authorList>
    </citation>
    <scope>IDENTIFICATION</scope>
</reference>
<dbReference type="GO" id="GO:0005886">
    <property type="term" value="C:plasma membrane"/>
    <property type="evidence" value="ECO:0007669"/>
    <property type="project" value="UniProtKB-SubCell"/>
</dbReference>
<evidence type="ECO:0000256" key="3">
    <source>
        <dbReference type="ARBA" id="ARBA00006600"/>
    </source>
</evidence>
<evidence type="ECO:0000256" key="10">
    <source>
        <dbReference type="PROSITE-ProRule" id="PRU00339"/>
    </source>
</evidence>
<evidence type="ECO:0000256" key="6">
    <source>
        <dbReference type="ARBA" id="ARBA00022553"/>
    </source>
</evidence>
<dbReference type="Pfam" id="PF13424">
    <property type="entry name" value="TPR_12"/>
    <property type="match status" value="1"/>
</dbReference>
<feature type="compositionally biased region" description="Low complexity" evidence="11">
    <location>
        <begin position="723"/>
        <end position="744"/>
    </location>
</feature>
<evidence type="ECO:0000313" key="13">
    <source>
        <dbReference type="WBParaSite" id="maker-uti_cns_0048411-snap-gene-0.3-mRNA-1"/>
    </source>
</evidence>
<evidence type="ECO:0000256" key="11">
    <source>
        <dbReference type="SAM" id="MobiDB-lite"/>
    </source>
</evidence>
<dbReference type="GO" id="GO:0001965">
    <property type="term" value="F:G-protein alpha-subunit binding"/>
    <property type="evidence" value="ECO:0007669"/>
    <property type="project" value="TreeGrafter"/>
</dbReference>
<feature type="compositionally biased region" description="Acidic residues" evidence="11">
    <location>
        <begin position="768"/>
        <end position="778"/>
    </location>
</feature>